<comment type="caution">
    <text evidence="2">The sequence shown here is derived from an EMBL/GenBank/DDBJ whole genome shotgun (WGS) entry which is preliminary data.</text>
</comment>
<evidence type="ECO:0000256" key="1">
    <source>
        <dbReference type="SAM" id="Coils"/>
    </source>
</evidence>
<dbReference type="AlphaFoldDB" id="A0AAD6FQN9"/>
<keyword evidence="3" id="KW-1185">Reference proteome</keyword>
<accession>A0AAD6FQN9</accession>
<name>A0AAD6FQN9_9TELE</name>
<protein>
    <submittedName>
        <fullName evidence="2">Uncharacterized protein</fullName>
    </submittedName>
</protein>
<gene>
    <name evidence="2" type="ORF">JOQ06_011656</name>
</gene>
<evidence type="ECO:0000313" key="3">
    <source>
        <dbReference type="Proteomes" id="UP001219934"/>
    </source>
</evidence>
<dbReference type="EMBL" id="JAPTMU010000006">
    <property type="protein sequence ID" value="KAJ4941782.1"/>
    <property type="molecule type" value="Genomic_DNA"/>
</dbReference>
<dbReference type="Proteomes" id="UP001219934">
    <property type="component" value="Unassembled WGS sequence"/>
</dbReference>
<reference evidence="2" key="1">
    <citation type="submission" date="2022-11" db="EMBL/GenBank/DDBJ databases">
        <title>Chromosome-level genome of Pogonophryne albipinna.</title>
        <authorList>
            <person name="Jo E."/>
        </authorList>
    </citation>
    <scope>NUCLEOTIDE SEQUENCE</scope>
    <source>
        <strain evidence="2">SGF0006</strain>
        <tissue evidence="2">Muscle</tissue>
    </source>
</reference>
<feature type="coiled-coil region" evidence="1">
    <location>
        <begin position="273"/>
        <end position="305"/>
    </location>
</feature>
<evidence type="ECO:0000313" key="2">
    <source>
        <dbReference type="EMBL" id="KAJ4941782.1"/>
    </source>
</evidence>
<feature type="coiled-coil region" evidence="1">
    <location>
        <begin position="37"/>
        <end position="85"/>
    </location>
</feature>
<feature type="coiled-coil region" evidence="1">
    <location>
        <begin position="165"/>
        <end position="229"/>
    </location>
</feature>
<sequence>METIEYDSKFQLQAKEDAVKYKQKLFAEELFSQSLKIESLQSENKILKATIENDKDVLKEKLGYIEELLDEKKSWNKKVGDAEAEAKIKKLQQSIFTKDTQFEEHKKELIAKYESLIRRSSAEFEENERSLLATHERQISSILGEKNEKQDKILEEKLQECKADVLKETNKVIQKEKELVNLKDRMAAEIETGIFHKRLDANVENLLVKKRQDDLVERLRKEVVRLEAKPDLTNDLAKSHKQCEDHKMIIKREKTEIFNLKKDEKALVDNLAKEKDRNLITNLKLEKEKEKSKRLDQKFRICETEHMKNKASLSQNLNENKVLKGRVADLHSKLRGCQPLMIKGRVKTQDMETYIMRCKEDIQAVADITDPKKLIIGVAHLKAQHVDGDDRVPMEENTRTGYRHMVDGLMHQNIINETTHEVLALKAKLRLTEKNLEKATDTTPKRVDSWLDEKYLRKTRTVSEETMVSEDTMVSEETLGHFPRGKRINVRLEDNLQAHQPHEDENDHPTIFL</sequence>
<keyword evidence="1" id="KW-0175">Coiled coil</keyword>
<proteinExistence type="predicted"/>
<feature type="coiled-coil region" evidence="1">
    <location>
        <begin position="415"/>
        <end position="442"/>
    </location>
</feature>
<organism evidence="2 3">
    <name type="scientific">Pogonophryne albipinna</name>
    <dbReference type="NCBI Taxonomy" id="1090488"/>
    <lineage>
        <taxon>Eukaryota</taxon>
        <taxon>Metazoa</taxon>
        <taxon>Chordata</taxon>
        <taxon>Craniata</taxon>
        <taxon>Vertebrata</taxon>
        <taxon>Euteleostomi</taxon>
        <taxon>Actinopterygii</taxon>
        <taxon>Neopterygii</taxon>
        <taxon>Teleostei</taxon>
        <taxon>Neoteleostei</taxon>
        <taxon>Acanthomorphata</taxon>
        <taxon>Eupercaria</taxon>
        <taxon>Perciformes</taxon>
        <taxon>Notothenioidei</taxon>
        <taxon>Pogonophryne</taxon>
    </lineage>
</organism>